<comment type="cofactor">
    <cofactor evidence="1">
        <name>FAD</name>
        <dbReference type="ChEBI" id="CHEBI:57692"/>
    </cofactor>
</comment>
<dbReference type="InterPro" id="IPR050315">
    <property type="entry name" value="FAD-oxidoreductase_2"/>
</dbReference>
<keyword evidence="4" id="KW-0560">Oxidoreductase</keyword>
<dbReference type="SUPFAM" id="SSF51905">
    <property type="entry name" value="FAD/NAD(P)-binding domain"/>
    <property type="match status" value="1"/>
</dbReference>
<evidence type="ECO:0000256" key="2">
    <source>
        <dbReference type="ARBA" id="ARBA00022630"/>
    </source>
</evidence>
<dbReference type="Proteomes" id="UP000184387">
    <property type="component" value="Unassembled WGS sequence"/>
</dbReference>
<keyword evidence="3" id="KW-0274">FAD</keyword>
<dbReference type="RefSeq" id="WP_073136584.1">
    <property type="nucleotide sequence ID" value="NZ_FQZF01000019.1"/>
</dbReference>
<keyword evidence="2" id="KW-0285">Flavoprotein</keyword>
<keyword evidence="7" id="KW-1185">Reference proteome</keyword>
<dbReference type="STRING" id="198092.SAMN02745194_03258"/>
<feature type="domain" description="FAD-dependent oxidoreductase 2 FAD-binding" evidence="5">
    <location>
        <begin position="13"/>
        <end position="544"/>
    </location>
</feature>
<dbReference type="SUPFAM" id="SSF56425">
    <property type="entry name" value="Succinate dehydrogenase/fumarate reductase flavoprotein, catalytic domain"/>
    <property type="match status" value="1"/>
</dbReference>
<evidence type="ECO:0000313" key="6">
    <source>
        <dbReference type="EMBL" id="SHJ74324.1"/>
    </source>
</evidence>
<dbReference type="Pfam" id="PF00890">
    <property type="entry name" value="FAD_binding_2"/>
    <property type="match status" value="1"/>
</dbReference>
<dbReference type="InterPro" id="IPR036188">
    <property type="entry name" value="FAD/NAD-bd_sf"/>
</dbReference>
<evidence type="ECO:0000256" key="4">
    <source>
        <dbReference type="ARBA" id="ARBA00023002"/>
    </source>
</evidence>
<evidence type="ECO:0000256" key="3">
    <source>
        <dbReference type="ARBA" id="ARBA00022827"/>
    </source>
</evidence>
<dbReference type="OrthoDB" id="3178130at2"/>
<evidence type="ECO:0000313" key="7">
    <source>
        <dbReference type="Proteomes" id="UP000184387"/>
    </source>
</evidence>
<dbReference type="EMBL" id="FQZF01000019">
    <property type="protein sequence ID" value="SHJ74324.1"/>
    <property type="molecule type" value="Genomic_DNA"/>
</dbReference>
<dbReference type="InterPro" id="IPR003953">
    <property type="entry name" value="FAD-dep_OxRdtase_2_FAD-bd"/>
</dbReference>
<dbReference type="GO" id="GO:0016491">
    <property type="term" value="F:oxidoreductase activity"/>
    <property type="evidence" value="ECO:0007669"/>
    <property type="project" value="UniProtKB-KW"/>
</dbReference>
<accession>A0A1M6LSY2</accession>
<dbReference type="InterPro" id="IPR027477">
    <property type="entry name" value="Succ_DH/fumarate_Rdtase_cat_sf"/>
</dbReference>
<sequence>MDGRLEAAEEGFDVVVLGSGAAGLAAAITARAAGLSVLLLEKTGYFGGSTAVSGGAVWIPSNPGMAELGHEDSREKVMAYLRGALGNHLRPERIEAFLDHGPEMVRFLEREAGLRLIARAVSPDYQPEREGGMPGGRAMDPAEFDGRRLGPLFEALRPPLPIFLALGGMMVNRKDIDSLLRPLSGAQAFRHAAGLLARHARDRLRWRRGTRLVLGNALAGHLLWAADRAGVVLRRQVTVTGLRRRGGRVDGVVVEEAGRTCRIGARWGVVLATGGFPRNAAMRAERMPHAAVHRSMSPEGNAGDGIALARAVGAAMEEAGAGPAFWTPVSVLRRPDGGETVFPHLVTDRQKPGLMAVDGTGRRFVNEATSYHGFVEGMHRAGAVPAWLVCDRRFLRRYGLGMLRPGSSPRALVRAGYLIEATDLGALAARIGVPPAALAESVARMNEAARRGEDPEFHRGASAYDRYLGDPAHRPNPCLGPIEAAPFYAVQVWPGDIGTASGLRVDGRSRVLDEAGEPVPGLFACGNDAASVMAGTYPGAGITLGPGLTFGYVAGRELAAAAGGTSA</sequence>
<proteinExistence type="predicted"/>
<dbReference type="AlphaFoldDB" id="A0A1M6LSY2"/>
<name>A0A1M6LSY2_9PROT</name>
<gene>
    <name evidence="6" type="ORF">SAMN02745194_03258</name>
</gene>
<evidence type="ECO:0000259" key="5">
    <source>
        <dbReference type="Pfam" id="PF00890"/>
    </source>
</evidence>
<protein>
    <submittedName>
        <fullName evidence="6">Succinate dehydrogenase/fumarate reductase, flavoprotein subunit</fullName>
    </submittedName>
</protein>
<dbReference type="Gene3D" id="3.50.50.60">
    <property type="entry name" value="FAD/NAD(P)-binding domain"/>
    <property type="match status" value="2"/>
</dbReference>
<evidence type="ECO:0000256" key="1">
    <source>
        <dbReference type="ARBA" id="ARBA00001974"/>
    </source>
</evidence>
<reference evidence="6 7" key="1">
    <citation type="submission" date="2016-11" db="EMBL/GenBank/DDBJ databases">
        <authorList>
            <person name="Jaros S."/>
            <person name="Januszkiewicz K."/>
            <person name="Wedrychowicz H."/>
        </authorList>
    </citation>
    <scope>NUCLEOTIDE SEQUENCE [LARGE SCALE GENOMIC DNA]</scope>
    <source>
        <strain evidence="6 7">DSM 14916</strain>
    </source>
</reference>
<dbReference type="GO" id="GO:0008202">
    <property type="term" value="P:steroid metabolic process"/>
    <property type="evidence" value="ECO:0007669"/>
    <property type="project" value="UniProtKB-ARBA"/>
</dbReference>
<dbReference type="PANTHER" id="PTHR43400:SF10">
    <property type="entry name" value="3-OXOSTEROID 1-DEHYDROGENASE"/>
    <property type="match status" value="1"/>
</dbReference>
<dbReference type="PANTHER" id="PTHR43400">
    <property type="entry name" value="FUMARATE REDUCTASE"/>
    <property type="match status" value="1"/>
</dbReference>
<dbReference type="PRINTS" id="PR00411">
    <property type="entry name" value="PNDRDTASEI"/>
</dbReference>
<organism evidence="6 7">
    <name type="scientific">Muricoccus roseus</name>
    <dbReference type="NCBI Taxonomy" id="198092"/>
    <lineage>
        <taxon>Bacteria</taxon>
        <taxon>Pseudomonadati</taxon>
        <taxon>Pseudomonadota</taxon>
        <taxon>Alphaproteobacteria</taxon>
        <taxon>Acetobacterales</taxon>
        <taxon>Roseomonadaceae</taxon>
        <taxon>Muricoccus</taxon>
    </lineage>
</organism>